<dbReference type="Gene3D" id="3.40.50.150">
    <property type="entry name" value="Vaccinia Virus protein VP39"/>
    <property type="match status" value="1"/>
</dbReference>
<gene>
    <name evidence="1" type="primary">mraW</name>
    <name evidence="1" type="ORF">CUU66_13845</name>
</gene>
<dbReference type="SUPFAM" id="SSF53335">
    <property type="entry name" value="S-adenosyl-L-methionine-dependent methyltransferases"/>
    <property type="match status" value="1"/>
</dbReference>
<dbReference type="AlphaFoldDB" id="A0A2N5M4G1"/>
<accession>A0A2N5M4G1</accession>
<dbReference type="InterPro" id="IPR010719">
    <property type="entry name" value="MnmM_MeTrfase"/>
</dbReference>
<sequence length="190" mass="21010">MKLERILPFARRLLQYAVTEGDIAVDATLGNGHDTVFLASLTGETGHVYGFDIQENALNNSRQRIEANNLSKSVTLFLKGHEEIQACIPEDQAGKIKGAIFNLGYLPGGDKSIVTSAETTIRAIKQLLDWMAPEGIIVLVIYHGHPEGKIERDALLSYISTIPQEEAHVLQYGFINQVNDPPFIIAIEKR</sequence>
<reference evidence="1 2" key="1">
    <citation type="submission" date="2017-11" db="EMBL/GenBank/DDBJ databases">
        <title>Comparitive Functional Genomics of Dry Heat Resistant strains isolated from the Viking Spacecraft.</title>
        <authorList>
            <person name="Seuylemezian A."/>
            <person name="Cooper K."/>
            <person name="Vaishampayan P."/>
        </authorList>
    </citation>
    <scope>NUCLEOTIDE SEQUENCE [LARGE SCALE GENOMIC DNA]</scope>
    <source>
        <strain evidence="1 2">V1-29</strain>
    </source>
</reference>
<keyword evidence="2" id="KW-1185">Reference proteome</keyword>
<evidence type="ECO:0000313" key="2">
    <source>
        <dbReference type="Proteomes" id="UP000234748"/>
    </source>
</evidence>
<name>A0A2N5M4G1_9BACI</name>
<dbReference type="RefSeq" id="WP_101643176.1">
    <property type="nucleotide sequence ID" value="NZ_PGUY01000043.1"/>
</dbReference>
<dbReference type="PANTHER" id="PTHR35276:SF1">
    <property type="entry name" value="TRNA (MNM(5)S(2)U34)-METHYLTRANSFERASE, CHLOROPLASTIC"/>
    <property type="match status" value="1"/>
</dbReference>
<comment type="caution">
    <text evidence="1">The sequence shown here is derived from an EMBL/GenBank/DDBJ whole genome shotgun (WGS) entry which is preliminary data.</text>
</comment>
<proteinExistence type="predicted"/>
<protein>
    <submittedName>
        <fullName evidence="1">16S rRNA (Cytosine(1402)-N(4))-methyltransferase</fullName>
    </submittedName>
</protein>
<keyword evidence="1" id="KW-0808">Transferase</keyword>
<evidence type="ECO:0000313" key="1">
    <source>
        <dbReference type="EMBL" id="PLT29250.1"/>
    </source>
</evidence>
<dbReference type="GO" id="GO:0008168">
    <property type="term" value="F:methyltransferase activity"/>
    <property type="evidence" value="ECO:0007669"/>
    <property type="project" value="UniProtKB-KW"/>
</dbReference>
<dbReference type="GO" id="GO:0032259">
    <property type="term" value="P:methylation"/>
    <property type="evidence" value="ECO:0007669"/>
    <property type="project" value="UniProtKB-KW"/>
</dbReference>
<keyword evidence="1" id="KW-0489">Methyltransferase</keyword>
<dbReference type="Proteomes" id="UP000234748">
    <property type="component" value="Unassembled WGS sequence"/>
</dbReference>
<dbReference type="InterPro" id="IPR029063">
    <property type="entry name" value="SAM-dependent_MTases_sf"/>
</dbReference>
<dbReference type="PANTHER" id="PTHR35276">
    <property type="entry name" value="S-ADENOSYL-L-METHIONINE-DEPENDENT METHYLTRANSFERASES SUPERFAMILY PROTEIN"/>
    <property type="match status" value="1"/>
</dbReference>
<dbReference type="EMBL" id="PGUY01000043">
    <property type="protein sequence ID" value="PLT29250.1"/>
    <property type="molecule type" value="Genomic_DNA"/>
</dbReference>
<organism evidence="1 2">
    <name type="scientific">Peribacillus deserti</name>
    <dbReference type="NCBI Taxonomy" id="673318"/>
    <lineage>
        <taxon>Bacteria</taxon>
        <taxon>Bacillati</taxon>
        <taxon>Bacillota</taxon>
        <taxon>Bacilli</taxon>
        <taxon>Bacillales</taxon>
        <taxon>Bacillaceae</taxon>
        <taxon>Peribacillus</taxon>
    </lineage>
</organism>
<dbReference type="Pfam" id="PF06962">
    <property type="entry name" value="rRNA_methylase"/>
    <property type="match status" value="1"/>
</dbReference>
<dbReference type="OrthoDB" id="9792989at2"/>